<accession>L9WSD4</accession>
<dbReference type="Proteomes" id="UP000011531">
    <property type="component" value="Unassembled WGS sequence"/>
</dbReference>
<evidence type="ECO:0000313" key="8">
    <source>
        <dbReference type="EMBL" id="ELY52375.1"/>
    </source>
</evidence>
<dbReference type="InterPro" id="IPR001128">
    <property type="entry name" value="Cyt_P450"/>
</dbReference>
<dbReference type="InterPro" id="IPR036396">
    <property type="entry name" value="Cyt_P450_sf"/>
</dbReference>
<dbReference type="InterPro" id="IPR002397">
    <property type="entry name" value="Cyt_P450_B"/>
</dbReference>
<keyword evidence="9" id="KW-1185">Reference proteome</keyword>
<dbReference type="GO" id="GO:0016705">
    <property type="term" value="F:oxidoreductase activity, acting on paired donors, with incorporation or reduction of molecular oxygen"/>
    <property type="evidence" value="ECO:0007669"/>
    <property type="project" value="InterPro"/>
</dbReference>
<evidence type="ECO:0000256" key="1">
    <source>
        <dbReference type="ARBA" id="ARBA00010617"/>
    </source>
</evidence>
<comment type="caution">
    <text evidence="8">The sequence shown here is derived from an EMBL/GenBank/DDBJ whole genome shotgun (WGS) entry which is preliminary data.</text>
</comment>
<dbReference type="InterPro" id="IPR017972">
    <property type="entry name" value="Cyt_P450_CS"/>
</dbReference>
<keyword evidence="6 7" id="KW-0503">Monooxygenase</keyword>
<dbReference type="GO" id="GO:0020037">
    <property type="term" value="F:heme binding"/>
    <property type="evidence" value="ECO:0007669"/>
    <property type="project" value="InterPro"/>
</dbReference>
<dbReference type="RefSeq" id="WP_008426598.1">
    <property type="nucleotide sequence ID" value="NZ_AOIA01000158.1"/>
</dbReference>
<name>L9WSD4_9EURY</name>
<dbReference type="OrthoDB" id="40089at2157"/>
<dbReference type="STRING" id="1227498.C492_19624"/>
<evidence type="ECO:0000256" key="2">
    <source>
        <dbReference type="ARBA" id="ARBA00022617"/>
    </source>
</evidence>
<keyword evidence="4 7" id="KW-0560">Oxidoreductase</keyword>
<dbReference type="PANTHER" id="PTHR46696">
    <property type="entry name" value="P450, PUTATIVE (EUROFUNG)-RELATED"/>
    <property type="match status" value="1"/>
</dbReference>
<dbReference type="Gene3D" id="1.10.630.10">
    <property type="entry name" value="Cytochrome P450"/>
    <property type="match status" value="1"/>
</dbReference>
<evidence type="ECO:0000256" key="3">
    <source>
        <dbReference type="ARBA" id="ARBA00022723"/>
    </source>
</evidence>
<dbReference type="PRINTS" id="PR00359">
    <property type="entry name" value="BP450"/>
</dbReference>
<dbReference type="SUPFAM" id="SSF48264">
    <property type="entry name" value="Cytochrome P450"/>
    <property type="match status" value="1"/>
</dbReference>
<evidence type="ECO:0000256" key="7">
    <source>
        <dbReference type="RuleBase" id="RU000461"/>
    </source>
</evidence>
<gene>
    <name evidence="8" type="ORF">C492_19624</name>
</gene>
<dbReference type="CDD" id="cd11032">
    <property type="entry name" value="P450_EryK-like"/>
    <property type="match status" value="1"/>
</dbReference>
<dbReference type="GO" id="GO:0005506">
    <property type="term" value="F:iron ion binding"/>
    <property type="evidence" value="ECO:0007669"/>
    <property type="project" value="InterPro"/>
</dbReference>
<evidence type="ECO:0000256" key="5">
    <source>
        <dbReference type="ARBA" id="ARBA00023004"/>
    </source>
</evidence>
<dbReference type="EMBL" id="AOIA01000158">
    <property type="protein sequence ID" value="ELY52375.1"/>
    <property type="molecule type" value="Genomic_DNA"/>
</dbReference>
<reference evidence="8 9" key="1">
    <citation type="journal article" date="2014" name="PLoS Genet.">
        <title>Phylogenetically driven sequencing of extremely halophilic archaea reveals strategies for static and dynamic osmo-response.</title>
        <authorList>
            <person name="Becker E.A."/>
            <person name="Seitzer P.M."/>
            <person name="Tritt A."/>
            <person name="Larsen D."/>
            <person name="Krusor M."/>
            <person name="Yao A.I."/>
            <person name="Wu D."/>
            <person name="Madern D."/>
            <person name="Eisen J.A."/>
            <person name="Darling A.E."/>
            <person name="Facciotti M.T."/>
        </authorList>
    </citation>
    <scope>NUCLEOTIDE SEQUENCE [LARGE SCALE GENOMIC DNA]</scope>
    <source>
        <strain evidence="8 9">DSM 18795</strain>
    </source>
</reference>
<protein>
    <submittedName>
        <fullName evidence="8">Cytochrome P450</fullName>
    </submittedName>
</protein>
<keyword evidence="3 7" id="KW-0479">Metal-binding</keyword>
<dbReference type="Pfam" id="PF00067">
    <property type="entry name" value="p450"/>
    <property type="match status" value="1"/>
</dbReference>
<evidence type="ECO:0000256" key="6">
    <source>
        <dbReference type="ARBA" id="ARBA00023033"/>
    </source>
</evidence>
<keyword evidence="2 7" id="KW-0349">Heme</keyword>
<comment type="similarity">
    <text evidence="1 7">Belongs to the cytochrome P450 family.</text>
</comment>
<evidence type="ECO:0000256" key="4">
    <source>
        <dbReference type="ARBA" id="ARBA00023002"/>
    </source>
</evidence>
<dbReference type="PATRIC" id="fig|1227498.3.peg.3872"/>
<sequence>MSSADPQGLQAFPDELASREAWLEPFDWYREMRENEPIRYDPDRRTWDVFRYADVKRVLDDDATFSVDPRLADDFREPERPEEGLIFETMLFEDPPRHDELRGVVDDAFEPRTIRQLEPEIRGLAAELLSDALADDRGELDVVDDFAYPLPVVVIAELLGVPAEDRDRFKRWSDTLVESSSADDETEAFLERQQQAQMEMANYFFEMIADRRESPRDDLMTQIVTRELEDGSRLSEEEALGTCILLLIAGNITTTNLVTNAVRCFDAHDLFEDLRAEPDAIGRAIEEVLRYRSPVQAMSRVATEDVTLRDAEIESGDRVVVWLGSANRDERQFEDAGAFVPDRSPNQHLGFGHGTHYCLGAPLARLEASVALEELCARTATIETIDTDLQPVRSSLIYGVESLPIRYERPSGNRN</sequence>
<proteinExistence type="inferred from homology"/>
<dbReference type="PROSITE" id="PS00086">
    <property type="entry name" value="CYTOCHROME_P450"/>
    <property type="match status" value="1"/>
</dbReference>
<dbReference type="FunFam" id="1.10.630.10:FF:000018">
    <property type="entry name" value="Cytochrome P450 monooxygenase"/>
    <property type="match status" value="1"/>
</dbReference>
<dbReference type="AlphaFoldDB" id="L9WSD4"/>
<dbReference type="GO" id="GO:0004497">
    <property type="term" value="F:monooxygenase activity"/>
    <property type="evidence" value="ECO:0007669"/>
    <property type="project" value="UniProtKB-KW"/>
</dbReference>
<keyword evidence="5 7" id="KW-0408">Iron</keyword>
<dbReference type="PANTHER" id="PTHR46696:SF1">
    <property type="entry name" value="CYTOCHROME P450 YJIB-RELATED"/>
    <property type="match status" value="1"/>
</dbReference>
<evidence type="ECO:0000313" key="9">
    <source>
        <dbReference type="Proteomes" id="UP000011531"/>
    </source>
</evidence>
<organism evidence="8 9">
    <name type="scientific">Natronococcus jeotgali DSM 18795</name>
    <dbReference type="NCBI Taxonomy" id="1227498"/>
    <lineage>
        <taxon>Archaea</taxon>
        <taxon>Methanobacteriati</taxon>
        <taxon>Methanobacteriota</taxon>
        <taxon>Stenosarchaea group</taxon>
        <taxon>Halobacteria</taxon>
        <taxon>Halobacteriales</taxon>
        <taxon>Natrialbaceae</taxon>
        <taxon>Natronococcus</taxon>
    </lineage>
</organism>